<proteinExistence type="predicted"/>
<feature type="compositionally biased region" description="Low complexity" evidence="1">
    <location>
        <begin position="210"/>
        <end position="226"/>
    </location>
</feature>
<feature type="domain" description="Carboxymuconolactone decarboxylase-like" evidence="2">
    <location>
        <begin position="314"/>
        <end position="396"/>
    </location>
</feature>
<dbReference type="NCBIfam" id="TIGR01926">
    <property type="entry name" value="peroxid_rel"/>
    <property type="match status" value="1"/>
</dbReference>
<dbReference type="EMBL" id="CP009247">
    <property type="protein sequence ID" value="APT89416.1"/>
    <property type="molecule type" value="Genomic_DNA"/>
</dbReference>
<keyword evidence="4" id="KW-1185">Reference proteome</keyword>
<dbReference type="InterPro" id="IPR023982">
    <property type="entry name" value="CHP04029_CMD-like"/>
</dbReference>
<organism evidence="3 4">
    <name type="scientific">Corynebacterium frankenforstense DSM 45800</name>
    <dbReference type="NCBI Taxonomy" id="1437875"/>
    <lineage>
        <taxon>Bacteria</taxon>
        <taxon>Bacillati</taxon>
        <taxon>Actinomycetota</taxon>
        <taxon>Actinomycetes</taxon>
        <taxon>Mycobacteriales</taxon>
        <taxon>Corynebacteriaceae</taxon>
        <taxon>Corynebacterium</taxon>
    </lineage>
</organism>
<dbReference type="RefSeq" id="WP_075664409.1">
    <property type="nucleotide sequence ID" value="NZ_CP009247.1"/>
</dbReference>
<dbReference type="SUPFAM" id="SSF69118">
    <property type="entry name" value="AhpD-like"/>
    <property type="match status" value="2"/>
</dbReference>
<dbReference type="InterPro" id="IPR029032">
    <property type="entry name" value="AhpD-like"/>
</dbReference>
<dbReference type="AlphaFoldDB" id="A0A1L7CU91"/>
<evidence type="ECO:0000259" key="2">
    <source>
        <dbReference type="Pfam" id="PF02627"/>
    </source>
</evidence>
<evidence type="ECO:0000313" key="4">
    <source>
        <dbReference type="Proteomes" id="UP000185434"/>
    </source>
</evidence>
<dbReference type="InterPro" id="IPR023923">
    <property type="entry name" value="AhpD_Avi7169"/>
</dbReference>
<protein>
    <recommendedName>
        <fullName evidence="2">Carboxymuconolactone decarboxylase-like domain-containing protein</fullName>
    </recommendedName>
</protein>
<dbReference type="KEGG" id="cfk:CFRA_09315"/>
<dbReference type="STRING" id="1437875.CFRA_09315"/>
<dbReference type="NCBIfam" id="TIGR04029">
    <property type="entry name" value="CMD_Avi_7170"/>
    <property type="match status" value="1"/>
</dbReference>
<dbReference type="Proteomes" id="UP000185434">
    <property type="component" value="Chromosome"/>
</dbReference>
<dbReference type="PANTHER" id="PTHR35446">
    <property type="entry name" value="SI:CH211-175M2.5"/>
    <property type="match status" value="1"/>
</dbReference>
<accession>A0A1L7CU91</accession>
<dbReference type="InterPro" id="IPR003779">
    <property type="entry name" value="CMD-like"/>
</dbReference>
<dbReference type="PANTHER" id="PTHR35446:SF2">
    <property type="entry name" value="CARBOXYMUCONOLACTONE DECARBOXYLASE-LIKE DOMAIN-CONTAINING PROTEIN"/>
    <property type="match status" value="1"/>
</dbReference>
<dbReference type="NCBIfam" id="TIGR04030">
    <property type="entry name" value="perox_Avi_7169"/>
    <property type="match status" value="1"/>
</dbReference>
<dbReference type="GO" id="GO:0051920">
    <property type="term" value="F:peroxiredoxin activity"/>
    <property type="evidence" value="ECO:0007669"/>
    <property type="project" value="InterPro"/>
</dbReference>
<dbReference type="OrthoDB" id="3667834at2"/>
<gene>
    <name evidence="3" type="ORF">CFRA_09315</name>
</gene>
<evidence type="ECO:0000313" key="3">
    <source>
        <dbReference type="EMBL" id="APT89416.1"/>
    </source>
</evidence>
<dbReference type="InterPro" id="IPR010195">
    <property type="entry name" value="Uncharacterised_peroxidase-rel"/>
</dbReference>
<dbReference type="Pfam" id="PF02627">
    <property type="entry name" value="CMD"/>
    <property type="match status" value="1"/>
</dbReference>
<evidence type="ECO:0000256" key="1">
    <source>
        <dbReference type="SAM" id="MobiDB-lite"/>
    </source>
</evidence>
<sequence>MGSELSADIIDALADVPSVTDLRAGRAQARENAQRAFAALLEPDEPGTFTQAERYAVAAFTALLHDEQRAVVFYLELLSDETDEIHAGMVAKLARAAAGRGPYGVYRESGLAGESEPGAWFDGEEAAAKVGGRLAAAFGLAHLLVLHPRDARPGTWEPLAKAGWTTDEAVSLAQLIAFLAFQLRVVRGLRVLAGADDGGADARDGGSAGDGASAGDAASAGDGASAVTRERDAAGDADAAAGAASESDVEGSGDLPLTTYPDIHAPERFVSHALGWHAWLEPVAERELTEAQIDSLIKPERARQPYFRLLARDPEALRARTLTDLDIFYNTDGGLGRAEREFAAAVTSRFNGCVYCASVHAGRTLAESTGREDDVERLLAEGPGAEAGSAAWNAVRDAAVALSSTPARFDAAHVRALEEAGLDKASVLDVINAVAFFNWANRLMLGLGEPEVPRRFR</sequence>
<name>A0A1L7CU91_9CORY</name>
<feature type="region of interest" description="Disordered" evidence="1">
    <location>
        <begin position="197"/>
        <end position="255"/>
    </location>
</feature>
<reference evidence="3 4" key="1">
    <citation type="submission" date="2014-08" db="EMBL/GenBank/DDBJ databases">
        <title>Complete genome sequence of Corynebacterium frankenforstense ST18(T) (=DSM 45800(T)), isolated from raw cow milk.</title>
        <authorList>
            <person name="Ruckert C."/>
            <person name="Albersmeier A."/>
            <person name="Winkler A."/>
            <person name="Lipski A."/>
            <person name="Kalinowski J."/>
        </authorList>
    </citation>
    <scope>NUCLEOTIDE SEQUENCE [LARGE SCALE GENOMIC DNA]</scope>
    <source>
        <strain evidence="3 4">ST18</strain>
    </source>
</reference>
<dbReference type="Gene3D" id="1.20.1290.10">
    <property type="entry name" value="AhpD-like"/>
    <property type="match status" value="2"/>
</dbReference>